<evidence type="ECO:0000256" key="1">
    <source>
        <dbReference type="SAM" id="Phobius"/>
    </source>
</evidence>
<dbReference type="EMBL" id="JBHUKR010000013">
    <property type="protein sequence ID" value="MFD2419670.1"/>
    <property type="molecule type" value="Genomic_DNA"/>
</dbReference>
<keyword evidence="3" id="KW-1185">Reference proteome</keyword>
<keyword evidence="1" id="KW-0472">Membrane</keyword>
<name>A0ABW5FX99_9PSEU</name>
<protein>
    <submittedName>
        <fullName evidence="2">Monovalent cation/H(+) antiporter subunit G</fullName>
    </submittedName>
</protein>
<proteinExistence type="predicted"/>
<dbReference type="Proteomes" id="UP001597417">
    <property type="component" value="Unassembled WGS sequence"/>
</dbReference>
<keyword evidence="1" id="KW-1133">Transmembrane helix</keyword>
<sequence length="90" mass="9248">MNPVAAVLAFAGVAVVLVAVAGMLRAHGTLARLHFLTPVTTLGGPLIGLGLVIEIGWNLTSAMVALTVVLLAVVGPVQQSATARLVRERR</sequence>
<accession>A0ABW5FX99</accession>
<dbReference type="InterPro" id="IPR005133">
    <property type="entry name" value="PhaG_MnhG_YufB"/>
</dbReference>
<dbReference type="RefSeq" id="WP_378267698.1">
    <property type="nucleotide sequence ID" value="NZ_JBHUKR010000013.1"/>
</dbReference>
<keyword evidence="1" id="KW-0812">Transmembrane</keyword>
<dbReference type="Pfam" id="PF03334">
    <property type="entry name" value="PhaG_MnhG_YufB"/>
    <property type="match status" value="1"/>
</dbReference>
<comment type="caution">
    <text evidence="2">The sequence shown here is derived from an EMBL/GenBank/DDBJ whole genome shotgun (WGS) entry which is preliminary data.</text>
</comment>
<organism evidence="2 3">
    <name type="scientific">Amycolatopsis pigmentata</name>
    <dbReference type="NCBI Taxonomy" id="450801"/>
    <lineage>
        <taxon>Bacteria</taxon>
        <taxon>Bacillati</taxon>
        <taxon>Actinomycetota</taxon>
        <taxon>Actinomycetes</taxon>
        <taxon>Pseudonocardiales</taxon>
        <taxon>Pseudonocardiaceae</taxon>
        <taxon>Amycolatopsis</taxon>
    </lineage>
</organism>
<gene>
    <name evidence="2" type="ORF">ACFSXZ_25405</name>
</gene>
<evidence type="ECO:0000313" key="2">
    <source>
        <dbReference type="EMBL" id="MFD2419670.1"/>
    </source>
</evidence>
<evidence type="ECO:0000313" key="3">
    <source>
        <dbReference type="Proteomes" id="UP001597417"/>
    </source>
</evidence>
<reference evidence="3" key="1">
    <citation type="journal article" date="2019" name="Int. J. Syst. Evol. Microbiol.">
        <title>The Global Catalogue of Microorganisms (GCM) 10K type strain sequencing project: providing services to taxonomists for standard genome sequencing and annotation.</title>
        <authorList>
            <consortium name="The Broad Institute Genomics Platform"/>
            <consortium name="The Broad Institute Genome Sequencing Center for Infectious Disease"/>
            <person name="Wu L."/>
            <person name="Ma J."/>
        </authorList>
    </citation>
    <scope>NUCLEOTIDE SEQUENCE [LARGE SCALE GENOMIC DNA]</scope>
    <source>
        <strain evidence="3">CGMCC 4.7645</strain>
    </source>
</reference>
<feature type="transmembrane region" description="Helical" evidence="1">
    <location>
        <begin position="55"/>
        <end position="77"/>
    </location>
</feature>